<feature type="compositionally biased region" description="Pro residues" evidence="1">
    <location>
        <begin position="317"/>
        <end position="327"/>
    </location>
</feature>
<dbReference type="AlphaFoldDB" id="A0AAD7DFP6"/>
<evidence type="ECO:0000256" key="1">
    <source>
        <dbReference type="SAM" id="MobiDB-lite"/>
    </source>
</evidence>
<evidence type="ECO:0000313" key="2">
    <source>
        <dbReference type="EMBL" id="KAJ7690632.1"/>
    </source>
</evidence>
<comment type="caution">
    <text evidence="2">The sequence shown here is derived from an EMBL/GenBank/DDBJ whole genome shotgun (WGS) entry which is preliminary data.</text>
</comment>
<accession>A0AAD7DFP6</accession>
<reference evidence="2" key="1">
    <citation type="submission" date="2023-03" db="EMBL/GenBank/DDBJ databases">
        <title>Massive genome expansion in bonnet fungi (Mycena s.s.) driven by repeated elements and novel gene families across ecological guilds.</title>
        <authorList>
            <consortium name="Lawrence Berkeley National Laboratory"/>
            <person name="Harder C.B."/>
            <person name="Miyauchi S."/>
            <person name="Viragh M."/>
            <person name="Kuo A."/>
            <person name="Thoen E."/>
            <person name="Andreopoulos B."/>
            <person name="Lu D."/>
            <person name="Skrede I."/>
            <person name="Drula E."/>
            <person name="Henrissat B."/>
            <person name="Morin E."/>
            <person name="Kohler A."/>
            <person name="Barry K."/>
            <person name="LaButti K."/>
            <person name="Morin E."/>
            <person name="Salamov A."/>
            <person name="Lipzen A."/>
            <person name="Mereny Z."/>
            <person name="Hegedus B."/>
            <person name="Baldrian P."/>
            <person name="Stursova M."/>
            <person name="Weitz H."/>
            <person name="Taylor A."/>
            <person name="Grigoriev I.V."/>
            <person name="Nagy L.G."/>
            <person name="Martin F."/>
            <person name="Kauserud H."/>
        </authorList>
    </citation>
    <scope>NUCLEOTIDE SEQUENCE</scope>
    <source>
        <strain evidence="2">CBHHK067</strain>
    </source>
</reference>
<feature type="compositionally biased region" description="Pro residues" evidence="1">
    <location>
        <begin position="360"/>
        <end position="369"/>
    </location>
</feature>
<evidence type="ECO:0000313" key="3">
    <source>
        <dbReference type="Proteomes" id="UP001221757"/>
    </source>
</evidence>
<sequence>MINSIKTPSFFRPTSRPSSPAPLATTPRPDSVERTPRPLTKLSSLSNFRRPSPAPTSPVAPVPLVQDGSYLETLALKLSEAVSKALVQPIGPSVVNDLVGGKRPIPTGRGKALGALIASELAATRENPHLNRAILRSLLRPLSVLLSNLSAHLLPIISSPLFLSPPAPTVQAPNPSPTQLHALAIAAFAGEVLEVFDDLALGHEGDARGDGLKVIREGLVSIVNRVVNPLVAGIRADMMPLLEALETPNSCNTTKIAYGVKNAPVPHQSIAALTSVIPVYARALSRYTVSRYAQAALTPFLISVVWRGLVALANRPYTPPSPPPSPGFVPSLLPKKRRGSATITPPLTPPSARFSIKLPPSRPPSPPSVQIPTTTAADARALCELLGGLPRPQDTNSTRLANEAIAEAFDGLRALAPLLEAVQMVAPGGGQHLTETELEALTEELPTLLALSVLLNAYGTKSGRSVARMLGLSEEEYRKGCLSGFGRADECAAAVGQRILDMLRRGEVAPEIVREWLEAEMADVAQGGN</sequence>
<feature type="compositionally biased region" description="Low complexity" evidence="1">
    <location>
        <begin position="7"/>
        <end position="29"/>
    </location>
</feature>
<dbReference type="EMBL" id="JARKIE010000063">
    <property type="protein sequence ID" value="KAJ7690632.1"/>
    <property type="molecule type" value="Genomic_DNA"/>
</dbReference>
<protein>
    <submittedName>
        <fullName evidence="2">Uncharacterized protein</fullName>
    </submittedName>
</protein>
<name>A0AAD7DFP6_MYCRO</name>
<gene>
    <name evidence="2" type="ORF">B0H17DRAFT_935723</name>
</gene>
<feature type="region of interest" description="Disordered" evidence="1">
    <location>
        <begin position="317"/>
        <end position="372"/>
    </location>
</feature>
<feature type="region of interest" description="Disordered" evidence="1">
    <location>
        <begin position="1"/>
        <end position="61"/>
    </location>
</feature>
<proteinExistence type="predicted"/>
<feature type="compositionally biased region" description="Pro residues" evidence="1">
    <location>
        <begin position="52"/>
        <end position="61"/>
    </location>
</feature>
<keyword evidence="3" id="KW-1185">Reference proteome</keyword>
<organism evidence="2 3">
    <name type="scientific">Mycena rosella</name>
    <name type="common">Pink bonnet</name>
    <name type="synonym">Agaricus rosellus</name>
    <dbReference type="NCBI Taxonomy" id="1033263"/>
    <lineage>
        <taxon>Eukaryota</taxon>
        <taxon>Fungi</taxon>
        <taxon>Dikarya</taxon>
        <taxon>Basidiomycota</taxon>
        <taxon>Agaricomycotina</taxon>
        <taxon>Agaricomycetes</taxon>
        <taxon>Agaricomycetidae</taxon>
        <taxon>Agaricales</taxon>
        <taxon>Marasmiineae</taxon>
        <taxon>Mycenaceae</taxon>
        <taxon>Mycena</taxon>
    </lineage>
</organism>
<dbReference type="Proteomes" id="UP001221757">
    <property type="component" value="Unassembled WGS sequence"/>
</dbReference>